<name>A0A5N5SKM3_9CRUS</name>
<protein>
    <submittedName>
        <fullName evidence="1">Serine/threonine-protein kinase SMG1</fullName>
    </submittedName>
</protein>
<keyword evidence="1" id="KW-0418">Kinase</keyword>
<dbReference type="OrthoDB" id="6381997at2759"/>
<gene>
    <name evidence="1" type="primary">SMG1</name>
    <name evidence="1" type="ORF">Anas_07467</name>
</gene>
<dbReference type="InterPro" id="IPR016024">
    <property type="entry name" value="ARM-type_fold"/>
</dbReference>
<proteinExistence type="predicted"/>
<keyword evidence="2" id="KW-1185">Reference proteome</keyword>
<sequence length="414" mass="47458">MIECKMEADLFPEDSRISKQLRRLSREDNAERFLEMIQQLEDTVVMSENIKYVRRNADHILDGLFDHLQDLVNGRLRGCIGQVGHIMDNDSERFVNTCFSKIEHWRHTELKVLALRGLYHFLELDITGHHLSMVGDSLVERLHSLLEATETVEVMVATVDIFRKIHAVSPSIISSFFEDIVDILVGWHIDYSQPADVTSYVSLSLQSFTELWLRNLTFANTLLSQFIEDMEDYMEESANEESDPSEDDYGFDSSCNIKKVAAFIGVYTTTLRCIGNQADPSLNPSLPASFHISSLRKMIGGAEKLLKNQHEDSILNALNQLSIVLLPFNLKGLLEQILILINMHQNCVKQMNFSAQLSFLYLLKQTIQQLGSTIPMHLVQHLFSVNSPLKELRMSPQQEVWKQALSVYHSFLRR</sequence>
<evidence type="ECO:0000313" key="1">
    <source>
        <dbReference type="EMBL" id="KAB7494240.1"/>
    </source>
</evidence>
<keyword evidence="1" id="KW-0808">Transferase</keyword>
<dbReference type="EMBL" id="SEYY01024271">
    <property type="protein sequence ID" value="KAB7494240.1"/>
    <property type="molecule type" value="Genomic_DNA"/>
</dbReference>
<dbReference type="SUPFAM" id="SSF48371">
    <property type="entry name" value="ARM repeat"/>
    <property type="match status" value="1"/>
</dbReference>
<evidence type="ECO:0000313" key="2">
    <source>
        <dbReference type="Proteomes" id="UP000326759"/>
    </source>
</evidence>
<accession>A0A5N5SKM3</accession>
<reference evidence="1 2" key="1">
    <citation type="journal article" date="2019" name="PLoS Biol.">
        <title>Sex chromosomes control vertical transmission of feminizing Wolbachia symbionts in an isopod.</title>
        <authorList>
            <person name="Becking T."/>
            <person name="Chebbi M.A."/>
            <person name="Giraud I."/>
            <person name="Moumen B."/>
            <person name="Laverre T."/>
            <person name="Caubet Y."/>
            <person name="Peccoud J."/>
            <person name="Gilbert C."/>
            <person name="Cordaux R."/>
        </authorList>
    </citation>
    <scope>NUCLEOTIDE SEQUENCE [LARGE SCALE GENOMIC DNA]</scope>
    <source>
        <strain evidence="1">ANa2</strain>
        <tissue evidence="1">Whole body excluding digestive tract and cuticle</tissue>
    </source>
</reference>
<comment type="caution">
    <text evidence="1">The sequence shown here is derived from an EMBL/GenBank/DDBJ whole genome shotgun (WGS) entry which is preliminary data.</text>
</comment>
<organism evidence="1 2">
    <name type="scientific">Armadillidium nasatum</name>
    <dbReference type="NCBI Taxonomy" id="96803"/>
    <lineage>
        <taxon>Eukaryota</taxon>
        <taxon>Metazoa</taxon>
        <taxon>Ecdysozoa</taxon>
        <taxon>Arthropoda</taxon>
        <taxon>Crustacea</taxon>
        <taxon>Multicrustacea</taxon>
        <taxon>Malacostraca</taxon>
        <taxon>Eumalacostraca</taxon>
        <taxon>Peracarida</taxon>
        <taxon>Isopoda</taxon>
        <taxon>Oniscidea</taxon>
        <taxon>Crinocheta</taxon>
        <taxon>Armadillidiidae</taxon>
        <taxon>Armadillidium</taxon>
    </lineage>
</organism>
<dbReference type="AlphaFoldDB" id="A0A5N5SKM3"/>
<dbReference type="Proteomes" id="UP000326759">
    <property type="component" value="Unassembled WGS sequence"/>
</dbReference>
<dbReference type="GO" id="GO:0016301">
    <property type="term" value="F:kinase activity"/>
    <property type="evidence" value="ECO:0007669"/>
    <property type="project" value="UniProtKB-KW"/>
</dbReference>